<feature type="region of interest" description="Disordered" evidence="8">
    <location>
        <begin position="335"/>
        <end position="363"/>
    </location>
</feature>
<sequence length="460" mass="51692">MEDDEEETEIIMSFLIFLNGIKELSMNDNDKRAQDRAIWMRSLCHEPTCISQLRLNTKTFSKLCNILYDEGGLVATKNVTIQEIVALFLHILGHDQKNSTIKTTFVRSGKTISRQFHTVLRAVLKIGKLFVKQQRDGIYLERDAERWKWFPNAIGALDGTFVDLTVPAEVKSKYRNRKGALSTNVLGVCDANLKFLYVLPGWEGSASDARVLCDALQRPNCLKVCREMSMNNKMKSGATTSANKARFMLPDKRAWGGTSSNSDTSAGAHFEALKNKKQSYVSWNKEMDSHLAKSHPDAKGLHNKTIDNWDDIVLLCGKDRATGQGAENFEDGAEAMGEEEENEVNSAPTMQPRVRPSSSTDSMLNKRKKLKNDSLAKVVGVIATSFQEFVASKKKKEEKPSGIEIHEVVSKIPGLTSNEIFTVVRKLMNGDVEEYKFVERSSGREKKRLGEFSYQFLNLS</sequence>
<keyword evidence="6" id="KW-0378">Hydrolase</keyword>
<dbReference type="InterPro" id="IPR058353">
    <property type="entry name" value="DUF8040"/>
</dbReference>
<evidence type="ECO:0000313" key="11">
    <source>
        <dbReference type="EMBL" id="KAG8372731.1"/>
    </source>
</evidence>
<dbReference type="InterPro" id="IPR045249">
    <property type="entry name" value="HARBI1-like"/>
</dbReference>
<dbReference type="InterPro" id="IPR027806">
    <property type="entry name" value="HARBI1_dom"/>
</dbReference>
<comment type="similarity">
    <text evidence="3">Belongs to the HARBI1 family.</text>
</comment>
<gene>
    <name evidence="11" type="ORF">BUALT_Bualt12G0097300</name>
</gene>
<dbReference type="EMBL" id="WHWC01000012">
    <property type="protein sequence ID" value="KAG8372731.1"/>
    <property type="molecule type" value="Genomic_DNA"/>
</dbReference>
<dbReference type="Pfam" id="PF13359">
    <property type="entry name" value="DDE_Tnp_4"/>
    <property type="match status" value="1"/>
</dbReference>
<evidence type="ECO:0000256" key="1">
    <source>
        <dbReference type="ARBA" id="ARBA00001968"/>
    </source>
</evidence>
<evidence type="ECO:0000256" key="6">
    <source>
        <dbReference type="ARBA" id="ARBA00022801"/>
    </source>
</evidence>
<evidence type="ECO:0000313" key="12">
    <source>
        <dbReference type="Proteomes" id="UP000826271"/>
    </source>
</evidence>
<feature type="domain" description="DUF8040" evidence="10">
    <location>
        <begin position="41"/>
        <end position="125"/>
    </location>
</feature>
<keyword evidence="5" id="KW-0479">Metal-binding</keyword>
<comment type="caution">
    <text evidence="11">The sequence shown here is derived from an EMBL/GenBank/DDBJ whole genome shotgun (WGS) entry which is preliminary data.</text>
</comment>
<name>A0AAV6WNY9_9LAMI</name>
<protein>
    <recommendedName>
        <fullName evidence="13">DDE Tnp4 domain-containing protein</fullName>
    </recommendedName>
</protein>
<accession>A0AAV6WNY9</accession>
<keyword evidence="4" id="KW-0540">Nuclease</keyword>
<evidence type="ECO:0000256" key="2">
    <source>
        <dbReference type="ARBA" id="ARBA00004123"/>
    </source>
</evidence>
<proteinExistence type="inferred from homology"/>
<evidence type="ECO:0000256" key="3">
    <source>
        <dbReference type="ARBA" id="ARBA00006958"/>
    </source>
</evidence>
<dbReference type="PANTHER" id="PTHR22930">
    <property type="match status" value="1"/>
</dbReference>
<evidence type="ECO:0000259" key="10">
    <source>
        <dbReference type="Pfam" id="PF26138"/>
    </source>
</evidence>
<evidence type="ECO:0000256" key="7">
    <source>
        <dbReference type="ARBA" id="ARBA00023242"/>
    </source>
</evidence>
<comment type="cofactor">
    <cofactor evidence="1">
        <name>a divalent metal cation</name>
        <dbReference type="ChEBI" id="CHEBI:60240"/>
    </cofactor>
</comment>
<dbReference type="AlphaFoldDB" id="A0AAV6WNY9"/>
<reference evidence="11" key="1">
    <citation type="submission" date="2019-10" db="EMBL/GenBank/DDBJ databases">
        <authorList>
            <person name="Zhang R."/>
            <person name="Pan Y."/>
            <person name="Wang J."/>
            <person name="Ma R."/>
            <person name="Yu S."/>
        </authorList>
    </citation>
    <scope>NUCLEOTIDE SEQUENCE</scope>
    <source>
        <strain evidence="11">LA-IB0</strain>
        <tissue evidence="11">Leaf</tissue>
    </source>
</reference>
<dbReference type="GO" id="GO:0016787">
    <property type="term" value="F:hydrolase activity"/>
    <property type="evidence" value="ECO:0007669"/>
    <property type="project" value="UniProtKB-KW"/>
</dbReference>
<keyword evidence="12" id="KW-1185">Reference proteome</keyword>
<evidence type="ECO:0000259" key="9">
    <source>
        <dbReference type="Pfam" id="PF13359"/>
    </source>
</evidence>
<dbReference type="PANTHER" id="PTHR22930:SF281">
    <property type="entry name" value="NUCLEASE"/>
    <property type="match status" value="1"/>
</dbReference>
<dbReference type="GO" id="GO:0046872">
    <property type="term" value="F:metal ion binding"/>
    <property type="evidence" value="ECO:0007669"/>
    <property type="project" value="UniProtKB-KW"/>
</dbReference>
<dbReference type="Pfam" id="PF26138">
    <property type="entry name" value="DUF8040"/>
    <property type="match status" value="1"/>
</dbReference>
<evidence type="ECO:0000256" key="8">
    <source>
        <dbReference type="SAM" id="MobiDB-lite"/>
    </source>
</evidence>
<evidence type="ECO:0000256" key="4">
    <source>
        <dbReference type="ARBA" id="ARBA00022722"/>
    </source>
</evidence>
<dbReference type="GO" id="GO:0005634">
    <property type="term" value="C:nucleus"/>
    <property type="evidence" value="ECO:0007669"/>
    <property type="project" value="UniProtKB-SubCell"/>
</dbReference>
<evidence type="ECO:0008006" key="13">
    <source>
        <dbReference type="Google" id="ProtNLM"/>
    </source>
</evidence>
<dbReference type="Proteomes" id="UP000826271">
    <property type="component" value="Unassembled WGS sequence"/>
</dbReference>
<keyword evidence="7" id="KW-0539">Nucleus</keyword>
<evidence type="ECO:0000256" key="5">
    <source>
        <dbReference type="ARBA" id="ARBA00022723"/>
    </source>
</evidence>
<organism evidence="11 12">
    <name type="scientific">Buddleja alternifolia</name>
    <dbReference type="NCBI Taxonomy" id="168488"/>
    <lineage>
        <taxon>Eukaryota</taxon>
        <taxon>Viridiplantae</taxon>
        <taxon>Streptophyta</taxon>
        <taxon>Embryophyta</taxon>
        <taxon>Tracheophyta</taxon>
        <taxon>Spermatophyta</taxon>
        <taxon>Magnoliopsida</taxon>
        <taxon>eudicotyledons</taxon>
        <taxon>Gunneridae</taxon>
        <taxon>Pentapetalae</taxon>
        <taxon>asterids</taxon>
        <taxon>lamiids</taxon>
        <taxon>Lamiales</taxon>
        <taxon>Scrophulariaceae</taxon>
        <taxon>Buddlejeae</taxon>
        <taxon>Buddleja</taxon>
    </lineage>
</organism>
<feature type="domain" description="DDE Tnp4" evidence="9">
    <location>
        <begin position="157"/>
        <end position="212"/>
    </location>
</feature>
<dbReference type="GO" id="GO:0004518">
    <property type="term" value="F:nuclease activity"/>
    <property type="evidence" value="ECO:0007669"/>
    <property type="project" value="UniProtKB-KW"/>
</dbReference>
<comment type="subcellular location">
    <subcellularLocation>
        <location evidence="2">Nucleus</location>
    </subcellularLocation>
</comment>